<evidence type="ECO:0000313" key="2">
    <source>
        <dbReference type="Proteomes" id="UP000299102"/>
    </source>
</evidence>
<sequence length="115" mass="12753">MGSETKSFIRELGRGLRDVGGYPACGSCLFQTLSVAIQCGYAASVMETFGPALSTGKRACEPSGSSWSPPHMDTRDSKRVTSALPTYWLSLIYKRLHHPLAQSRSPQAQVYWRRR</sequence>
<dbReference type="AlphaFoldDB" id="A0A4C1WJG8"/>
<accession>A0A4C1WJG8</accession>
<proteinExistence type="predicted"/>
<dbReference type="Proteomes" id="UP000299102">
    <property type="component" value="Unassembled WGS sequence"/>
</dbReference>
<name>A0A4C1WJG8_EUMVA</name>
<dbReference type="OrthoDB" id="2016582at2759"/>
<organism evidence="1 2">
    <name type="scientific">Eumeta variegata</name>
    <name type="common">Bagworm moth</name>
    <name type="synonym">Eumeta japonica</name>
    <dbReference type="NCBI Taxonomy" id="151549"/>
    <lineage>
        <taxon>Eukaryota</taxon>
        <taxon>Metazoa</taxon>
        <taxon>Ecdysozoa</taxon>
        <taxon>Arthropoda</taxon>
        <taxon>Hexapoda</taxon>
        <taxon>Insecta</taxon>
        <taxon>Pterygota</taxon>
        <taxon>Neoptera</taxon>
        <taxon>Endopterygota</taxon>
        <taxon>Lepidoptera</taxon>
        <taxon>Glossata</taxon>
        <taxon>Ditrysia</taxon>
        <taxon>Tineoidea</taxon>
        <taxon>Psychidae</taxon>
        <taxon>Oiketicinae</taxon>
        <taxon>Eumeta</taxon>
    </lineage>
</organism>
<reference evidence="1 2" key="1">
    <citation type="journal article" date="2019" name="Commun. Biol.">
        <title>The bagworm genome reveals a unique fibroin gene that provides high tensile strength.</title>
        <authorList>
            <person name="Kono N."/>
            <person name="Nakamura H."/>
            <person name="Ohtoshi R."/>
            <person name="Tomita M."/>
            <person name="Numata K."/>
            <person name="Arakawa K."/>
        </authorList>
    </citation>
    <scope>NUCLEOTIDE SEQUENCE [LARGE SCALE GENOMIC DNA]</scope>
</reference>
<protein>
    <submittedName>
        <fullName evidence="1">Uncharacterized protein</fullName>
    </submittedName>
</protein>
<evidence type="ECO:0000313" key="1">
    <source>
        <dbReference type="EMBL" id="GBP50479.1"/>
    </source>
</evidence>
<comment type="caution">
    <text evidence="1">The sequence shown here is derived from an EMBL/GenBank/DDBJ whole genome shotgun (WGS) entry which is preliminary data.</text>
</comment>
<dbReference type="EMBL" id="BGZK01000566">
    <property type="protein sequence ID" value="GBP50479.1"/>
    <property type="molecule type" value="Genomic_DNA"/>
</dbReference>
<gene>
    <name evidence="1" type="ORF">EVAR_96716_1</name>
</gene>
<keyword evidence="2" id="KW-1185">Reference proteome</keyword>